<keyword evidence="1" id="KW-0547">Nucleotide-binding</keyword>
<dbReference type="PANTHER" id="PTHR30314">
    <property type="entry name" value="CELL DIVISION PROTEIN FTSZ-RELATED"/>
    <property type="match status" value="1"/>
</dbReference>
<dbReference type="SMART" id="SM00865">
    <property type="entry name" value="Tubulin_C"/>
    <property type="match status" value="1"/>
</dbReference>
<dbReference type="InterPro" id="IPR003008">
    <property type="entry name" value="Tubulin_FtsZ_GTPase"/>
</dbReference>
<dbReference type="InterPro" id="IPR020805">
    <property type="entry name" value="Cell_div_FtsZ_CS"/>
</dbReference>
<dbReference type="SUPFAM" id="SSF52490">
    <property type="entry name" value="Tubulin nucleotide-binding domain-like"/>
    <property type="match status" value="1"/>
</dbReference>
<dbReference type="PROSITE" id="PS01135">
    <property type="entry name" value="FTSZ_2"/>
    <property type="match status" value="1"/>
</dbReference>
<evidence type="ECO:0008006" key="6">
    <source>
        <dbReference type="Google" id="ProtNLM"/>
    </source>
</evidence>
<dbReference type="Gene3D" id="3.40.50.1440">
    <property type="entry name" value="Tubulin/FtsZ, GTPase domain"/>
    <property type="match status" value="1"/>
</dbReference>
<feature type="domain" description="Tubulin/FtsZ 2-layer sandwich" evidence="4">
    <location>
        <begin position="115"/>
        <end position="236"/>
    </location>
</feature>
<dbReference type="EMBL" id="BART01002173">
    <property type="protein sequence ID" value="GAG57545.1"/>
    <property type="molecule type" value="Genomic_DNA"/>
</dbReference>
<accession>X0YN49</accession>
<dbReference type="PANTHER" id="PTHR30314:SF3">
    <property type="entry name" value="MITOCHONDRIAL DIVISION PROTEIN FSZA"/>
    <property type="match status" value="1"/>
</dbReference>
<evidence type="ECO:0000259" key="4">
    <source>
        <dbReference type="SMART" id="SM00865"/>
    </source>
</evidence>
<dbReference type="Pfam" id="PF00091">
    <property type="entry name" value="Tubulin"/>
    <property type="match status" value="1"/>
</dbReference>
<dbReference type="InterPro" id="IPR018316">
    <property type="entry name" value="Tubulin/FtsZ_2-layer-sand-dom"/>
</dbReference>
<name>X0YN49_9ZZZZ</name>
<comment type="caution">
    <text evidence="5">The sequence shown here is derived from an EMBL/GenBank/DDBJ whole genome shotgun (WGS) entry which is preliminary data.</text>
</comment>
<dbReference type="SUPFAM" id="SSF55307">
    <property type="entry name" value="Tubulin C-terminal domain-like"/>
    <property type="match status" value="1"/>
</dbReference>
<organism evidence="5">
    <name type="scientific">marine sediment metagenome</name>
    <dbReference type="NCBI Taxonomy" id="412755"/>
    <lineage>
        <taxon>unclassified sequences</taxon>
        <taxon>metagenomes</taxon>
        <taxon>ecological metagenomes</taxon>
    </lineage>
</organism>
<keyword evidence="2" id="KW-0342">GTP-binding</keyword>
<dbReference type="InterPro" id="IPR024757">
    <property type="entry name" value="FtsZ_C"/>
</dbReference>
<evidence type="ECO:0000259" key="3">
    <source>
        <dbReference type="SMART" id="SM00864"/>
    </source>
</evidence>
<dbReference type="GO" id="GO:0032153">
    <property type="term" value="C:cell division site"/>
    <property type="evidence" value="ECO:0007669"/>
    <property type="project" value="TreeGrafter"/>
</dbReference>
<dbReference type="GO" id="GO:0003924">
    <property type="term" value="F:GTPase activity"/>
    <property type="evidence" value="ECO:0007669"/>
    <property type="project" value="InterPro"/>
</dbReference>
<dbReference type="InterPro" id="IPR045061">
    <property type="entry name" value="FtsZ/CetZ"/>
</dbReference>
<evidence type="ECO:0000313" key="5">
    <source>
        <dbReference type="EMBL" id="GAG57545.1"/>
    </source>
</evidence>
<reference evidence="5" key="1">
    <citation type="journal article" date="2014" name="Front. Microbiol.">
        <title>High frequency of phylogenetically diverse reductive dehalogenase-homologous genes in deep subseafloor sedimentary metagenomes.</title>
        <authorList>
            <person name="Kawai M."/>
            <person name="Futagami T."/>
            <person name="Toyoda A."/>
            <person name="Takaki Y."/>
            <person name="Nishi S."/>
            <person name="Hori S."/>
            <person name="Arai W."/>
            <person name="Tsubouchi T."/>
            <person name="Morono Y."/>
            <person name="Uchiyama I."/>
            <person name="Ito T."/>
            <person name="Fujiyama A."/>
            <person name="Inagaki F."/>
            <person name="Takami H."/>
        </authorList>
    </citation>
    <scope>NUCLEOTIDE SEQUENCE</scope>
    <source>
        <strain evidence="5">Expedition CK06-06</strain>
    </source>
</reference>
<dbReference type="GO" id="GO:0051301">
    <property type="term" value="P:cell division"/>
    <property type="evidence" value="ECO:0007669"/>
    <property type="project" value="TreeGrafter"/>
</dbReference>
<feature type="non-terminal residue" evidence="5">
    <location>
        <position position="1"/>
    </location>
</feature>
<dbReference type="GO" id="GO:0005737">
    <property type="term" value="C:cytoplasm"/>
    <property type="evidence" value="ECO:0007669"/>
    <property type="project" value="TreeGrafter"/>
</dbReference>
<feature type="domain" description="Tubulin/FtsZ GTPase" evidence="3">
    <location>
        <begin position="1"/>
        <end position="113"/>
    </location>
</feature>
<dbReference type="PRINTS" id="PR00423">
    <property type="entry name" value="CELLDVISFTSZ"/>
</dbReference>
<dbReference type="Pfam" id="PF12327">
    <property type="entry name" value="FtsZ_C"/>
    <property type="match status" value="1"/>
</dbReference>
<evidence type="ECO:0000256" key="2">
    <source>
        <dbReference type="ARBA" id="ARBA00023134"/>
    </source>
</evidence>
<sequence length="259" mass="28088">EFMDADVVFLTCGLGGGTGTGATPIIAREAKKAGAIVVTFCTLPFGMEGEKRSLRANNALKELAQYSDSLIPIPNDRLFKLDQNISMMTGFKIMDEVLVRSCRSLVGLINNCGMVNLDYADVKNVLRKTGKYPSGIIGIADSVGDKNDLINKTKLAINNPLLEPDTKKIDQCIVSISGDHDISLSKIDNVVSTVSNEVSSDADLKFGAMIDPTLGNKIKILFLGKGPISPLLLKALNSEERMNDIEEDMGYKNVINRLF</sequence>
<protein>
    <recommendedName>
        <fullName evidence="6">Tubulin/FtsZ GTPase domain-containing protein</fullName>
    </recommendedName>
</protein>
<dbReference type="AlphaFoldDB" id="X0YN49"/>
<dbReference type="SMART" id="SM00864">
    <property type="entry name" value="Tubulin"/>
    <property type="match status" value="1"/>
</dbReference>
<proteinExistence type="predicted"/>
<gene>
    <name evidence="5" type="ORF">S01H4_06857</name>
</gene>
<dbReference type="GO" id="GO:0005525">
    <property type="term" value="F:GTP binding"/>
    <property type="evidence" value="ECO:0007669"/>
    <property type="project" value="UniProtKB-KW"/>
</dbReference>
<dbReference type="InterPro" id="IPR036525">
    <property type="entry name" value="Tubulin/FtsZ_GTPase_sf"/>
</dbReference>
<dbReference type="InterPro" id="IPR008280">
    <property type="entry name" value="Tub_FtsZ_C"/>
</dbReference>
<evidence type="ECO:0000256" key="1">
    <source>
        <dbReference type="ARBA" id="ARBA00022741"/>
    </source>
</evidence>